<sequence length="99" mass="10432">MHIRRSAALLLGLCLATPVLAFDSTTEGLVKTIYGTSQLTTGPFQNKLVLAARDDAAAFVATDGALRGAQLEETLRALRAADPALHASDRELAQAILSQ</sequence>
<dbReference type="AlphaFoldDB" id="A0A0D7F5L0"/>
<keyword evidence="1" id="KW-0732">Signal</keyword>
<reference evidence="2 5" key="1">
    <citation type="submission" date="2016-04" db="EMBL/GenBank/DDBJ databases">
        <title>Draft Genome Sequences of Staphylococcus capitis Strain H36, S. capitis Strain H65, S. cohnii Strain H62, S. hominis Strain H69, Mycobacterium iranicum Strain H39, Plantibacter sp. Strain H53, Pseudomonas oryzihabitans Strain H72, and Microbacterium sp. Strain H83, isolated from residential settings.</title>
        <authorList>
            <person name="Lymperopoulou D."/>
            <person name="Adams R.I."/>
            <person name="Lindow S."/>
            <person name="Coil D.A."/>
            <person name="Jospin G."/>
            <person name="Eisen J.A."/>
        </authorList>
    </citation>
    <scope>NUCLEOTIDE SEQUENCE [LARGE SCALE GENOMIC DNA]</scope>
    <source>
        <strain evidence="2 5">H72</strain>
    </source>
</reference>
<dbReference type="OrthoDB" id="6899961at2"/>
<reference evidence="6" key="3">
    <citation type="submission" date="2016-10" db="EMBL/GenBank/DDBJ databases">
        <authorList>
            <person name="de Groot N.N."/>
        </authorList>
    </citation>
    <scope>NUCLEOTIDE SEQUENCE [LARGE SCALE GENOMIC DNA]</scope>
    <source>
        <strain evidence="6">DSM 15758</strain>
    </source>
</reference>
<accession>A0A1G5ML72</accession>
<evidence type="ECO:0000313" key="5">
    <source>
        <dbReference type="Proteomes" id="UP000078356"/>
    </source>
</evidence>
<name>A0A0D7F5L0_9PSED</name>
<evidence type="ECO:0000256" key="1">
    <source>
        <dbReference type="SAM" id="SignalP"/>
    </source>
</evidence>
<proteinExistence type="predicted"/>
<accession>A0A0D7F5L0</accession>
<reference evidence="4" key="2">
    <citation type="submission" date="2016-10" db="EMBL/GenBank/DDBJ databases">
        <authorList>
            <person name="Varghese N."/>
            <person name="Submissions S."/>
        </authorList>
    </citation>
    <scope>NUCLEOTIDE SEQUENCE</scope>
    <source>
        <strain evidence="4">DSM 15758</strain>
    </source>
</reference>
<evidence type="ECO:0000313" key="4">
    <source>
        <dbReference type="EMBL" id="SCZ25965.1"/>
    </source>
</evidence>
<keyword evidence="7" id="KW-1185">Reference proteome</keyword>
<dbReference type="RefSeq" id="WP_037006567.1">
    <property type="nucleotide sequence ID" value="NZ_CP189647.1"/>
</dbReference>
<dbReference type="EMBL" id="MTLN01000002">
    <property type="protein sequence ID" value="ONN72692.1"/>
    <property type="molecule type" value="Genomic_DNA"/>
</dbReference>
<feature type="signal peptide" evidence="1">
    <location>
        <begin position="1"/>
        <end position="21"/>
    </location>
</feature>
<dbReference type="PATRIC" id="fig|47885.6.peg.3306"/>
<gene>
    <name evidence="2" type="ORF">A4V15_02330</name>
    <name evidence="3" type="ORF">BVL52_02640</name>
    <name evidence="4" type="ORF">SAMN05216279_102289</name>
</gene>
<protein>
    <submittedName>
        <fullName evidence="2">Holliday junction resolvase</fullName>
    </submittedName>
</protein>
<feature type="chain" id="PRO_5002319994" evidence="1">
    <location>
        <begin position="22"/>
        <end position="99"/>
    </location>
</feature>
<dbReference type="EMBL" id="LWCR01000012">
    <property type="protein sequence ID" value="OAN29799.1"/>
    <property type="molecule type" value="Genomic_DNA"/>
</dbReference>
<dbReference type="GeneID" id="57559292"/>
<dbReference type="NCBIfam" id="TIGR02448">
    <property type="entry name" value="conserverd hypothetical protein"/>
    <property type="match status" value="1"/>
</dbReference>
<evidence type="ECO:0000313" key="3">
    <source>
        <dbReference type="EMBL" id="ONN72692.1"/>
    </source>
</evidence>
<dbReference type="Proteomes" id="UP000189310">
    <property type="component" value="Unassembled WGS sequence"/>
</dbReference>
<dbReference type="Pfam" id="PF09498">
    <property type="entry name" value="DUF2388"/>
    <property type="match status" value="1"/>
</dbReference>
<evidence type="ECO:0000313" key="6">
    <source>
        <dbReference type="Proteomes" id="UP000183046"/>
    </source>
</evidence>
<dbReference type="Proteomes" id="UP000078356">
    <property type="component" value="Unassembled WGS sequence"/>
</dbReference>
<comment type="caution">
    <text evidence="2">The sequence shown here is derived from an EMBL/GenBank/DDBJ whole genome shotgun (WGS) entry which is preliminary data.</text>
</comment>
<organism evidence="2 5">
    <name type="scientific">Pseudomonas oryzihabitans</name>
    <dbReference type="NCBI Taxonomy" id="47885"/>
    <lineage>
        <taxon>Bacteria</taxon>
        <taxon>Pseudomonadati</taxon>
        <taxon>Pseudomonadota</taxon>
        <taxon>Gammaproteobacteria</taxon>
        <taxon>Pseudomonadales</taxon>
        <taxon>Pseudomonadaceae</taxon>
        <taxon>Pseudomonas</taxon>
    </lineage>
</organism>
<dbReference type="InterPro" id="IPR012661">
    <property type="entry name" value="CHP02448"/>
</dbReference>
<evidence type="ECO:0000313" key="7">
    <source>
        <dbReference type="Proteomes" id="UP000189310"/>
    </source>
</evidence>
<dbReference type="Proteomes" id="UP000183046">
    <property type="component" value="Unassembled WGS sequence"/>
</dbReference>
<evidence type="ECO:0000313" key="2">
    <source>
        <dbReference type="EMBL" id="OAN29799.1"/>
    </source>
</evidence>
<dbReference type="EMBL" id="FMWB01000002">
    <property type="protein sequence ID" value="SCZ25965.1"/>
    <property type="molecule type" value="Genomic_DNA"/>
</dbReference>
<reference evidence="3 7" key="4">
    <citation type="submission" date="2017-01" db="EMBL/GenBank/DDBJ databases">
        <title>Pseudomonas psychrotolerans genome sequencing and assembly.</title>
        <authorList>
            <person name="Vyas B."/>
            <person name="Mayilraj S."/>
        </authorList>
    </citation>
    <scope>NUCLEOTIDE SEQUENCE [LARGE SCALE GENOMIC DNA]</scope>
    <source>
        <strain evidence="3 7">SDS18</strain>
    </source>
</reference>
<dbReference type="STRING" id="237610.BJP27_14830"/>